<dbReference type="Pfam" id="PF00356">
    <property type="entry name" value="LacI"/>
    <property type="match status" value="1"/>
</dbReference>
<keyword evidence="3" id="KW-0804">Transcription</keyword>
<dbReference type="GO" id="GO:0003700">
    <property type="term" value="F:DNA-binding transcription factor activity"/>
    <property type="evidence" value="ECO:0007669"/>
    <property type="project" value="TreeGrafter"/>
</dbReference>
<evidence type="ECO:0000313" key="6">
    <source>
        <dbReference type="EMBL" id="RKI89515.1"/>
    </source>
</evidence>
<keyword evidence="7" id="KW-1185">Reference proteome</keyword>
<dbReference type="SUPFAM" id="SSF53822">
    <property type="entry name" value="Periplasmic binding protein-like I"/>
    <property type="match status" value="1"/>
</dbReference>
<keyword evidence="1" id="KW-0805">Transcription regulation</keyword>
<dbReference type="AlphaFoldDB" id="A0A3A9AT43"/>
<dbReference type="OrthoDB" id="308642at2"/>
<evidence type="ECO:0000313" key="7">
    <source>
        <dbReference type="Proteomes" id="UP000280696"/>
    </source>
</evidence>
<dbReference type="CDD" id="cd06267">
    <property type="entry name" value="PBP1_LacI_sugar_binding-like"/>
    <property type="match status" value="1"/>
</dbReference>
<evidence type="ECO:0000256" key="2">
    <source>
        <dbReference type="ARBA" id="ARBA00023125"/>
    </source>
</evidence>
<feature type="domain" description="HTH cro/C1-type" evidence="5">
    <location>
        <begin position="9"/>
        <end position="53"/>
    </location>
</feature>
<keyword evidence="2" id="KW-0238">DNA-binding</keyword>
<evidence type="ECO:0000259" key="5">
    <source>
        <dbReference type="PROSITE" id="PS50943"/>
    </source>
</evidence>
<feature type="domain" description="HTH lacI-type" evidence="4">
    <location>
        <begin position="9"/>
        <end position="63"/>
    </location>
</feature>
<dbReference type="CDD" id="cd01392">
    <property type="entry name" value="HTH_LacI"/>
    <property type="match status" value="1"/>
</dbReference>
<organism evidence="6 7">
    <name type="scientific">Parablautia intestinalis</name>
    <dbReference type="NCBI Taxonomy" id="2320100"/>
    <lineage>
        <taxon>Bacteria</taxon>
        <taxon>Bacillati</taxon>
        <taxon>Bacillota</taxon>
        <taxon>Clostridia</taxon>
        <taxon>Lachnospirales</taxon>
        <taxon>Lachnospiraceae</taxon>
        <taxon>Parablautia</taxon>
    </lineage>
</organism>
<protein>
    <submittedName>
        <fullName evidence="6">LacI family transcriptional regulator</fullName>
    </submittedName>
</protein>
<reference evidence="6 7" key="1">
    <citation type="submission" date="2018-09" db="EMBL/GenBank/DDBJ databases">
        <title>Murine metabolic-syndrome-specific gut microbial biobank.</title>
        <authorList>
            <person name="Liu C."/>
        </authorList>
    </citation>
    <scope>NUCLEOTIDE SEQUENCE [LARGE SCALE GENOMIC DNA]</scope>
    <source>
        <strain evidence="6 7">0.1xD8-82</strain>
    </source>
</reference>
<accession>A0A3A9AT43</accession>
<dbReference type="Proteomes" id="UP000280696">
    <property type="component" value="Unassembled WGS sequence"/>
</dbReference>
<dbReference type="InterPro" id="IPR001387">
    <property type="entry name" value="Cro/C1-type_HTH"/>
</dbReference>
<evidence type="ECO:0000256" key="3">
    <source>
        <dbReference type="ARBA" id="ARBA00023163"/>
    </source>
</evidence>
<dbReference type="PANTHER" id="PTHR30146">
    <property type="entry name" value="LACI-RELATED TRANSCRIPTIONAL REPRESSOR"/>
    <property type="match status" value="1"/>
</dbReference>
<dbReference type="PROSITE" id="PS50932">
    <property type="entry name" value="HTH_LACI_2"/>
    <property type="match status" value="1"/>
</dbReference>
<comment type="caution">
    <text evidence="6">The sequence shown here is derived from an EMBL/GenBank/DDBJ whole genome shotgun (WGS) entry which is preliminary data.</text>
</comment>
<dbReference type="Gene3D" id="1.10.260.40">
    <property type="entry name" value="lambda repressor-like DNA-binding domains"/>
    <property type="match status" value="1"/>
</dbReference>
<name>A0A3A9AT43_9FIRM</name>
<dbReference type="SUPFAM" id="SSF47413">
    <property type="entry name" value="lambda repressor-like DNA-binding domains"/>
    <property type="match status" value="1"/>
</dbReference>
<proteinExistence type="predicted"/>
<gene>
    <name evidence="6" type="ORF">D7V94_17775</name>
</gene>
<dbReference type="InterPro" id="IPR046335">
    <property type="entry name" value="LacI/GalR-like_sensor"/>
</dbReference>
<dbReference type="Pfam" id="PF13377">
    <property type="entry name" value="Peripla_BP_3"/>
    <property type="match status" value="1"/>
</dbReference>
<evidence type="ECO:0000259" key="4">
    <source>
        <dbReference type="PROSITE" id="PS50932"/>
    </source>
</evidence>
<dbReference type="InterPro" id="IPR010982">
    <property type="entry name" value="Lambda_DNA-bd_dom_sf"/>
</dbReference>
<dbReference type="Gene3D" id="3.40.50.2300">
    <property type="match status" value="2"/>
</dbReference>
<dbReference type="InterPro" id="IPR000843">
    <property type="entry name" value="HTH_LacI"/>
</dbReference>
<dbReference type="EMBL" id="RAYQ01000022">
    <property type="protein sequence ID" value="RKI89515.1"/>
    <property type="molecule type" value="Genomic_DNA"/>
</dbReference>
<evidence type="ECO:0000256" key="1">
    <source>
        <dbReference type="ARBA" id="ARBA00023015"/>
    </source>
</evidence>
<sequence>METLNTEEITIKDIAKVCGVGVSTVSRAINNHPDISPKTKQKIADAIEEYGYIPNNSARNLRRIDGKCIAVVVKGVSNPLFADAVQIMEEEIKKRKYSMVIRYVNFDEQEVDVAIELAKEKKLAGVVFLGGYFVREKKKLQKLRIPFVLSTAGANVDNISAEEYSVFCVDDEKEGYRMTDYLIRLGHKKIAVLSGMPDDASIGKLRLKGYKRALKEHGIAVDEDLILHMKRDIRFYSMENGYQMTQELLTGRKEFTCIFAFSDAMAIGACRAIADAGKKVPDDYSVAGFDGIEMGDYYNPQLTTIKQPIHEIAMESVTMLFEILDKKSENVRRIFSCELLERESTRHRKVL</sequence>
<dbReference type="SMART" id="SM00354">
    <property type="entry name" value="HTH_LACI"/>
    <property type="match status" value="1"/>
</dbReference>
<dbReference type="PANTHER" id="PTHR30146:SF109">
    <property type="entry name" value="HTH-TYPE TRANSCRIPTIONAL REGULATOR GALS"/>
    <property type="match status" value="1"/>
</dbReference>
<dbReference type="InterPro" id="IPR028082">
    <property type="entry name" value="Peripla_BP_I"/>
</dbReference>
<dbReference type="GO" id="GO:0000976">
    <property type="term" value="F:transcription cis-regulatory region binding"/>
    <property type="evidence" value="ECO:0007669"/>
    <property type="project" value="TreeGrafter"/>
</dbReference>
<dbReference type="PROSITE" id="PS50943">
    <property type="entry name" value="HTH_CROC1"/>
    <property type="match status" value="1"/>
</dbReference>